<dbReference type="GO" id="GO:1990114">
    <property type="term" value="P:RNA polymerase II core complex assembly"/>
    <property type="evidence" value="ECO:0007669"/>
    <property type="project" value="TreeGrafter"/>
</dbReference>
<dbReference type="GO" id="GO:0051082">
    <property type="term" value="F:unfolded protein binding"/>
    <property type="evidence" value="ECO:0007669"/>
    <property type="project" value="InterPro"/>
</dbReference>
<gene>
    <name evidence="3" type="ORF">OSB1V03_LOCUS9149</name>
</gene>
<evidence type="ECO:0000313" key="3">
    <source>
        <dbReference type="EMBL" id="CAD7628728.1"/>
    </source>
</evidence>
<sequence length="116" mass="13295">MANKERRVDLNEMNSQQLLQIKQQLEAEVEILETSVQSLQNAKIKFNESSLAVDRQKDVPKGSQILVPLTGSMYVPAVIEDNNEFVVDIGTGIMQVFLWFRRLLMKFAFQVKEPLV</sequence>
<evidence type="ECO:0000256" key="1">
    <source>
        <dbReference type="ARBA" id="ARBA00010048"/>
    </source>
</evidence>
<keyword evidence="2" id="KW-0175">Coiled coil</keyword>
<dbReference type="InterPro" id="IPR004127">
    <property type="entry name" value="Prefoldin_subunit_alpha"/>
</dbReference>
<dbReference type="GO" id="GO:1990113">
    <property type="term" value="P:RNA polymerase I assembly"/>
    <property type="evidence" value="ECO:0007669"/>
    <property type="project" value="TreeGrafter"/>
</dbReference>
<dbReference type="PANTHER" id="PTHR12674:SF2">
    <property type="entry name" value="PREFOLDIN SUBUNIT 5"/>
    <property type="match status" value="1"/>
</dbReference>
<name>A0A7R9KTG4_9ACAR</name>
<dbReference type="OrthoDB" id="10267474at2759"/>
<dbReference type="EMBL" id="OC860607">
    <property type="protein sequence ID" value="CAD7628728.1"/>
    <property type="molecule type" value="Genomic_DNA"/>
</dbReference>
<organism evidence="3">
    <name type="scientific">Medioppia subpectinata</name>
    <dbReference type="NCBI Taxonomy" id="1979941"/>
    <lineage>
        <taxon>Eukaryota</taxon>
        <taxon>Metazoa</taxon>
        <taxon>Ecdysozoa</taxon>
        <taxon>Arthropoda</taxon>
        <taxon>Chelicerata</taxon>
        <taxon>Arachnida</taxon>
        <taxon>Acari</taxon>
        <taxon>Acariformes</taxon>
        <taxon>Sarcoptiformes</taxon>
        <taxon>Oribatida</taxon>
        <taxon>Brachypylina</taxon>
        <taxon>Oppioidea</taxon>
        <taxon>Oppiidae</taxon>
        <taxon>Medioppia</taxon>
    </lineage>
</organism>
<dbReference type="Pfam" id="PF02996">
    <property type="entry name" value="Prefoldin"/>
    <property type="match status" value="1"/>
</dbReference>
<dbReference type="InterPro" id="IPR009053">
    <property type="entry name" value="Prefoldin"/>
</dbReference>
<dbReference type="GO" id="GO:0016272">
    <property type="term" value="C:prefoldin complex"/>
    <property type="evidence" value="ECO:0007669"/>
    <property type="project" value="InterPro"/>
</dbReference>
<dbReference type="GO" id="GO:0006457">
    <property type="term" value="P:protein folding"/>
    <property type="evidence" value="ECO:0007669"/>
    <property type="project" value="InterPro"/>
</dbReference>
<dbReference type="SUPFAM" id="SSF46579">
    <property type="entry name" value="Prefoldin"/>
    <property type="match status" value="1"/>
</dbReference>
<dbReference type="GO" id="GO:1990115">
    <property type="term" value="P:RNA polymerase III assembly"/>
    <property type="evidence" value="ECO:0007669"/>
    <property type="project" value="TreeGrafter"/>
</dbReference>
<dbReference type="PANTHER" id="PTHR12674">
    <property type="entry name" value="PREFOLDIN SUBUNIT 5"/>
    <property type="match status" value="1"/>
</dbReference>
<dbReference type="InterPro" id="IPR011599">
    <property type="entry name" value="PFD_alpha_archaea"/>
</dbReference>
<accession>A0A7R9KTG4</accession>
<dbReference type="Proteomes" id="UP000759131">
    <property type="component" value="Unassembled WGS sequence"/>
</dbReference>
<evidence type="ECO:0000313" key="4">
    <source>
        <dbReference type="Proteomes" id="UP000759131"/>
    </source>
</evidence>
<reference evidence="3" key="1">
    <citation type="submission" date="2020-11" db="EMBL/GenBank/DDBJ databases">
        <authorList>
            <person name="Tran Van P."/>
        </authorList>
    </citation>
    <scope>NUCLEOTIDE SEQUENCE</scope>
</reference>
<proteinExistence type="inferred from homology"/>
<keyword evidence="4" id="KW-1185">Reference proteome</keyword>
<dbReference type="GO" id="GO:0005737">
    <property type="term" value="C:cytoplasm"/>
    <property type="evidence" value="ECO:0007669"/>
    <property type="project" value="TreeGrafter"/>
</dbReference>
<protein>
    <recommendedName>
        <fullName evidence="5">Prefoldin subunit 5</fullName>
    </recommendedName>
</protein>
<dbReference type="AlphaFoldDB" id="A0A7R9KTG4"/>
<evidence type="ECO:0008006" key="5">
    <source>
        <dbReference type="Google" id="ProtNLM"/>
    </source>
</evidence>
<dbReference type="EMBL" id="CAJPIZ010006032">
    <property type="protein sequence ID" value="CAG2109158.1"/>
    <property type="molecule type" value="Genomic_DNA"/>
</dbReference>
<feature type="coiled-coil region" evidence="2">
    <location>
        <begin position="15"/>
        <end position="42"/>
    </location>
</feature>
<dbReference type="NCBIfam" id="TIGR00293">
    <property type="entry name" value="prefoldin subunit alpha"/>
    <property type="match status" value="1"/>
</dbReference>
<comment type="similarity">
    <text evidence="1">Belongs to the prefoldin subunit alpha family.</text>
</comment>
<dbReference type="Gene3D" id="1.10.287.370">
    <property type="match status" value="1"/>
</dbReference>
<evidence type="ECO:0000256" key="2">
    <source>
        <dbReference type="SAM" id="Coils"/>
    </source>
</evidence>